<keyword evidence="7" id="KW-1185">Reference proteome</keyword>
<evidence type="ECO:0000256" key="4">
    <source>
        <dbReference type="PIRSR" id="PIRSR617867-1"/>
    </source>
</evidence>
<accession>A0A8C4N4C8</accession>
<dbReference type="AlphaFoldDB" id="A0A8C4N4C8"/>
<evidence type="ECO:0000256" key="3">
    <source>
        <dbReference type="ARBA" id="ARBA00022912"/>
    </source>
</evidence>
<dbReference type="Pfam" id="PF01451">
    <property type="entry name" value="LMWPc"/>
    <property type="match status" value="1"/>
</dbReference>
<dbReference type="PANTHER" id="PTHR11717">
    <property type="entry name" value="LOW MOLECULAR WEIGHT PROTEIN TYROSINE PHOSPHATASE"/>
    <property type="match status" value="1"/>
</dbReference>
<sequence>MAASMGECNICRSPIAEAIYRKLLDDRGISHKWIVDSAATSTYEIGSRPDHRGLACMKRHGLSSNHIARQVLHFHFYVQIGPHRCLKGFLRVHRAATL</sequence>
<protein>
    <submittedName>
        <fullName evidence="6">Acid phosphatase 1</fullName>
    </submittedName>
</protein>
<evidence type="ECO:0000256" key="2">
    <source>
        <dbReference type="ARBA" id="ARBA00022801"/>
    </source>
</evidence>
<evidence type="ECO:0000256" key="1">
    <source>
        <dbReference type="ARBA" id="ARBA00011063"/>
    </source>
</evidence>
<dbReference type="GeneTree" id="ENSGT00940000158351"/>
<evidence type="ECO:0000259" key="5">
    <source>
        <dbReference type="SMART" id="SM00226"/>
    </source>
</evidence>
<dbReference type="GO" id="GO:0004725">
    <property type="term" value="F:protein tyrosine phosphatase activity"/>
    <property type="evidence" value="ECO:0007669"/>
    <property type="project" value="InterPro"/>
</dbReference>
<dbReference type="Gene3D" id="3.40.50.2300">
    <property type="match status" value="1"/>
</dbReference>
<dbReference type="InterPro" id="IPR036196">
    <property type="entry name" value="Ptyr_pPase_sf"/>
</dbReference>
<keyword evidence="2" id="KW-0378">Hydrolase</keyword>
<feature type="active site" evidence="4">
    <location>
        <position position="12"/>
    </location>
</feature>
<reference evidence="6" key="1">
    <citation type="submission" date="2025-08" db="UniProtKB">
        <authorList>
            <consortium name="Ensembl"/>
        </authorList>
    </citation>
    <scope>IDENTIFICATION</scope>
</reference>
<organism evidence="6 7">
    <name type="scientific">Eptatretus burgeri</name>
    <name type="common">Inshore hagfish</name>
    <dbReference type="NCBI Taxonomy" id="7764"/>
    <lineage>
        <taxon>Eukaryota</taxon>
        <taxon>Metazoa</taxon>
        <taxon>Chordata</taxon>
        <taxon>Craniata</taxon>
        <taxon>Vertebrata</taxon>
        <taxon>Cyclostomata</taxon>
        <taxon>Myxini</taxon>
        <taxon>Myxiniformes</taxon>
        <taxon>Myxinidae</taxon>
        <taxon>Eptatretinae</taxon>
        <taxon>Eptatretus</taxon>
    </lineage>
</organism>
<dbReference type="InterPro" id="IPR017867">
    <property type="entry name" value="Tyr_phospatase_low_mol_wt"/>
</dbReference>
<dbReference type="Proteomes" id="UP000694388">
    <property type="component" value="Unplaced"/>
</dbReference>
<dbReference type="InterPro" id="IPR023485">
    <property type="entry name" value="Ptyr_pPase"/>
</dbReference>
<name>A0A8C4N4C8_EPTBU</name>
<reference evidence="6" key="2">
    <citation type="submission" date="2025-09" db="UniProtKB">
        <authorList>
            <consortium name="Ensembl"/>
        </authorList>
    </citation>
    <scope>IDENTIFICATION</scope>
</reference>
<evidence type="ECO:0000313" key="7">
    <source>
        <dbReference type="Proteomes" id="UP000694388"/>
    </source>
</evidence>
<feature type="domain" description="Phosphotyrosine protein phosphatase I" evidence="5">
    <location>
        <begin position="9"/>
        <end position="92"/>
    </location>
</feature>
<comment type="similarity">
    <text evidence="1">Belongs to the low molecular weight phosphotyrosine protein phosphatase family.</text>
</comment>
<proteinExistence type="inferred from homology"/>
<dbReference type="SMART" id="SM00226">
    <property type="entry name" value="LMWPc"/>
    <property type="match status" value="1"/>
</dbReference>
<dbReference type="SUPFAM" id="SSF52788">
    <property type="entry name" value="Phosphotyrosine protein phosphatases I"/>
    <property type="match status" value="1"/>
</dbReference>
<dbReference type="Ensembl" id="ENSEBUT00000002561.1">
    <property type="protein sequence ID" value="ENSEBUP00000002212.1"/>
    <property type="gene ID" value="ENSEBUG00000001702.1"/>
</dbReference>
<dbReference type="InterPro" id="IPR050438">
    <property type="entry name" value="LMW_PTPase"/>
</dbReference>
<dbReference type="PRINTS" id="PR00719">
    <property type="entry name" value="LMWPTPASE"/>
</dbReference>
<keyword evidence="3" id="KW-0904">Protein phosphatase</keyword>
<dbReference type="PANTHER" id="PTHR11717:SF7">
    <property type="entry name" value="LOW MOLECULAR WEIGHT PHOSPHOTYROSINE PROTEIN PHOSPHATASE"/>
    <property type="match status" value="1"/>
</dbReference>
<evidence type="ECO:0000313" key="6">
    <source>
        <dbReference type="Ensembl" id="ENSEBUP00000002212.1"/>
    </source>
</evidence>